<sequence>MFDYDISRLTWFRAGGKTDIYCVISDENELEIILNNIGNTPFLVIGNGSNLLIRDGGFKGLIIKLGKSFNNLFIENDKIITGASILDVNLAKFAYI</sequence>
<dbReference type="PANTHER" id="PTHR21071">
    <property type="entry name" value="UDP-N-ACETYLENOLPYRUVOYLGLUCOSAMINE REDUCTASE"/>
    <property type="match status" value="1"/>
</dbReference>
<dbReference type="InterPro" id="IPR016167">
    <property type="entry name" value="FAD-bd_PCMH_sub1"/>
</dbReference>
<accession>A0A381RZW7</accession>
<dbReference type="SUPFAM" id="SSF56176">
    <property type="entry name" value="FAD-binding/transporter-associated domain-like"/>
    <property type="match status" value="1"/>
</dbReference>
<proteinExistence type="predicted"/>
<dbReference type="InterPro" id="IPR036318">
    <property type="entry name" value="FAD-bd_PCMH-like_sf"/>
</dbReference>
<evidence type="ECO:0008006" key="2">
    <source>
        <dbReference type="Google" id="ProtNLM"/>
    </source>
</evidence>
<name>A0A381RZW7_9ZZZZ</name>
<gene>
    <name evidence="1" type="ORF">METZ01_LOCUS50204</name>
</gene>
<protein>
    <recommendedName>
        <fullName evidence="2">FAD linked oxidase N-terminal domain-containing protein</fullName>
    </recommendedName>
</protein>
<dbReference type="GO" id="GO:0005829">
    <property type="term" value="C:cytosol"/>
    <property type="evidence" value="ECO:0007669"/>
    <property type="project" value="TreeGrafter"/>
</dbReference>
<reference evidence="1" key="1">
    <citation type="submission" date="2018-05" db="EMBL/GenBank/DDBJ databases">
        <authorList>
            <person name="Lanie J.A."/>
            <person name="Ng W.-L."/>
            <person name="Kazmierczak K.M."/>
            <person name="Andrzejewski T.M."/>
            <person name="Davidsen T.M."/>
            <person name="Wayne K.J."/>
            <person name="Tettelin H."/>
            <person name="Glass J.I."/>
            <person name="Rusch D."/>
            <person name="Podicherti R."/>
            <person name="Tsui H.-C.T."/>
            <person name="Winkler M.E."/>
        </authorList>
    </citation>
    <scope>NUCLEOTIDE SEQUENCE</scope>
</reference>
<dbReference type="Gene3D" id="3.30.43.10">
    <property type="entry name" value="Uridine Diphospho-n-acetylenolpyruvylglucosamine Reductase, domain 2"/>
    <property type="match status" value="1"/>
</dbReference>
<dbReference type="InterPro" id="IPR003170">
    <property type="entry name" value="MurB"/>
</dbReference>
<dbReference type="PANTHER" id="PTHR21071:SF4">
    <property type="entry name" value="UDP-N-ACETYLENOLPYRUVOYLGLUCOSAMINE REDUCTASE"/>
    <property type="match status" value="1"/>
</dbReference>
<dbReference type="GO" id="GO:0008762">
    <property type="term" value="F:UDP-N-acetylmuramate dehydrogenase activity"/>
    <property type="evidence" value="ECO:0007669"/>
    <property type="project" value="InterPro"/>
</dbReference>
<dbReference type="GO" id="GO:0071555">
    <property type="term" value="P:cell wall organization"/>
    <property type="evidence" value="ECO:0007669"/>
    <property type="project" value="TreeGrafter"/>
</dbReference>
<evidence type="ECO:0000313" key="1">
    <source>
        <dbReference type="EMBL" id="SUZ97350.1"/>
    </source>
</evidence>
<dbReference type="GO" id="GO:0050660">
    <property type="term" value="F:flavin adenine dinucleotide binding"/>
    <property type="evidence" value="ECO:0007669"/>
    <property type="project" value="InterPro"/>
</dbReference>
<dbReference type="EMBL" id="UINC01002501">
    <property type="protein sequence ID" value="SUZ97350.1"/>
    <property type="molecule type" value="Genomic_DNA"/>
</dbReference>
<feature type="non-terminal residue" evidence="1">
    <location>
        <position position="96"/>
    </location>
</feature>
<organism evidence="1">
    <name type="scientific">marine metagenome</name>
    <dbReference type="NCBI Taxonomy" id="408172"/>
    <lineage>
        <taxon>unclassified sequences</taxon>
        <taxon>metagenomes</taxon>
        <taxon>ecological metagenomes</taxon>
    </lineage>
</organism>
<dbReference type="AlphaFoldDB" id="A0A381RZW7"/>